<proteinExistence type="predicted"/>
<accession>A0A9X2L7Y1</accession>
<dbReference type="AlphaFoldDB" id="A0A9X2L7Y1"/>
<gene>
    <name evidence="1" type="ORF">NOG11_05030</name>
</gene>
<evidence type="ECO:0000313" key="1">
    <source>
        <dbReference type="EMBL" id="MCQ8184746.1"/>
    </source>
</evidence>
<keyword evidence="2" id="KW-1185">Reference proteome</keyword>
<dbReference type="Proteomes" id="UP001142610">
    <property type="component" value="Unassembled WGS sequence"/>
</dbReference>
<protein>
    <submittedName>
        <fullName evidence="1">Uncharacterized protein</fullName>
    </submittedName>
</protein>
<name>A0A9X2L7Y1_9PROT</name>
<dbReference type="RefSeq" id="WP_256618596.1">
    <property type="nucleotide sequence ID" value="NZ_JANIBC010000002.1"/>
</dbReference>
<reference evidence="1" key="1">
    <citation type="submission" date="2022-07" db="EMBL/GenBank/DDBJ databases">
        <title>Parvularcula maris sp. nov., an algicidal bacterium isolated from seawater.</title>
        <authorList>
            <person name="Li F."/>
        </authorList>
    </citation>
    <scope>NUCLEOTIDE SEQUENCE</scope>
    <source>
        <strain evidence="1">BGMRC 0090</strain>
    </source>
</reference>
<organism evidence="1 2">
    <name type="scientific">Parvularcula maris</name>
    <dbReference type="NCBI Taxonomy" id="2965077"/>
    <lineage>
        <taxon>Bacteria</taxon>
        <taxon>Pseudomonadati</taxon>
        <taxon>Pseudomonadota</taxon>
        <taxon>Alphaproteobacteria</taxon>
        <taxon>Parvularculales</taxon>
        <taxon>Parvularculaceae</taxon>
        <taxon>Parvularcula</taxon>
    </lineage>
</organism>
<dbReference type="EMBL" id="JANIBC010000002">
    <property type="protein sequence ID" value="MCQ8184746.1"/>
    <property type="molecule type" value="Genomic_DNA"/>
</dbReference>
<comment type="caution">
    <text evidence="1">The sequence shown here is derived from an EMBL/GenBank/DDBJ whole genome shotgun (WGS) entry which is preliminary data.</text>
</comment>
<sequence length="76" mass="8797">MNEHVQTSEILEEILREAKAETTADGKPISKELKQLIERSLQQPDWEAIKKRMKGVPKITLNPTATEIIREERDSR</sequence>
<evidence type="ECO:0000313" key="2">
    <source>
        <dbReference type="Proteomes" id="UP001142610"/>
    </source>
</evidence>